<evidence type="ECO:0000256" key="6">
    <source>
        <dbReference type="ARBA" id="ARBA00022576"/>
    </source>
</evidence>
<keyword evidence="8" id="KW-0949">S-adenosyl-L-methionine</keyword>
<dbReference type="InterPro" id="IPR005815">
    <property type="entry name" value="BioA"/>
</dbReference>
<dbReference type="EMBL" id="LNQE01000844">
    <property type="protein sequence ID" value="KUG24535.1"/>
    <property type="molecule type" value="Genomic_DNA"/>
</dbReference>
<protein>
    <submittedName>
        <fullName evidence="11">Adenosylmethionine-8-amino-7-oxononanoate aminotransferase</fullName>
        <ecNumber evidence="11">2.6.1.62</ecNumber>
    </submittedName>
</protein>
<comment type="pathway">
    <text evidence="3">Cofactor biosynthesis; biotin biosynthesis.</text>
</comment>
<keyword evidence="6 11" id="KW-0032">Aminotransferase</keyword>
<dbReference type="PROSITE" id="PS00600">
    <property type="entry name" value="AA_TRANSFER_CLASS_3"/>
    <property type="match status" value="1"/>
</dbReference>
<dbReference type="Pfam" id="PF00202">
    <property type="entry name" value="Aminotran_3"/>
    <property type="match status" value="1"/>
</dbReference>
<name>A0A0W8FUH2_9ZZZZ</name>
<keyword evidence="7 11" id="KW-0808">Transferase</keyword>
<evidence type="ECO:0000256" key="1">
    <source>
        <dbReference type="ARBA" id="ARBA00001933"/>
    </source>
</evidence>
<dbReference type="Gene3D" id="3.90.1150.10">
    <property type="entry name" value="Aspartate Aminotransferase, domain 1"/>
    <property type="match status" value="1"/>
</dbReference>
<dbReference type="Gene3D" id="3.40.640.10">
    <property type="entry name" value="Type I PLP-dependent aspartate aminotransferase-like (Major domain)"/>
    <property type="match status" value="1"/>
</dbReference>
<dbReference type="UniPathway" id="UPA00078"/>
<comment type="cofactor">
    <cofactor evidence="1">
        <name>pyridoxal 5'-phosphate</name>
        <dbReference type="ChEBI" id="CHEBI:597326"/>
    </cofactor>
</comment>
<keyword evidence="9" id="KW-0093">Biotin biosynthesis</keyword>
<gene>
    <name evidence="11" type="ORF">ASZ90_005647</name>
</gene>
<organism evidence="11">
    <name type="scientific">hydrocarbon metagenome</name>
    <dbReference type="NCBI Taxonomy" id="938273"/>
    <lineage>
        <taxon>unclassified sequences</taxon>
        <taxon>metagenomes</taxon>
        <taxon>ecological metagenomes</taxon>
    </lineage>
</organism>
<dbReference type="HAMAP" id="MF_00834">
    <property type="entry name" value="BioA"/>
    <property type="match status" value="1"/>
</dbReference>
<dbReference type="InterPro" id="IPR015422">
    <property type="entry name" value="PyrdxlP-dep_Trfase_small"/>
</dbReference>
<evidence type="ECO:0000256" key="3">
    <source>
        <dbReference type="ARBA" id="ARBA00004746"/>
    </source>
</evidence>
<dbReference type="SUPFAM" id="SSF53383">
    <property type="entry name" value="PLP-dependent transferases"/>
    <property type="match status" value="1"/>
</dbReference>
<comment type="subunit">
    <text evidence="4">Homodimer.</text>
</comment>
<accession>A0A0W8FUH2</accession>
<evidence type="ECO:0000256" key="2">
    <source>
        <dbReference type="ARBA" id="ARBA00004496"/>
    </source>
</evidence>
<dbReference type="GO" id="GO:0030170">
    <property type="term" value="F:pyridoxal phosphate binding"/>
    <property type="evidence" value="ECO:0007669"/>
    <property type="project" value="InterPro"/>
</dbReference>
<dbReference type="NCBIfam" id="TIGR00508">
    <property type="entry name" value="bioA"/>
    <property type="match status" value="1"/>
</dbReference>
<evidence type="ECO:0000256" key="10">
    <source>
        <dbReference type="ARBA" id="ARBA00022898"/>
    </source>
</evidence>
<dbReference type="GO" id="GO:0005737">
    <property type="term" value="C:cytoplasm"/>
    <property type="evidence" value="ECO:0007669"/>
    <property type="project" value="UniProtKB-SubCell"/>
</dbReference>
<evidence type="ECO:0000313" key="11">
    <source>
        <dbReference type="EMBL" id="KUG24535.1"/>
    </source>
</evidence>
<reference evidence="11" key="1">
    <citation type="journal article" date="2015" name="Proc. Natl. Acad. Sci. U.S.A.">
        <title>Networks of energetic and metabolic interactions define dynamics in microbial communities.</title>
        <authorList>
            <person name="Embree M."/>
            <person name="Liu J.K."/>
            <person name="Al-Bassam M.M."/>
            <person name="Zengler K."/>
        </authorList>
    </citation>
    <scope>NUCLEOTIDE SEQUENCE</scope>
</reference>
<dbReference type="InterPro" id="IPR015421">
    <property type="entry name" value="PyrdxlP-dep_Trfase_major"/>
</dbReference>
<dbReference type="CDD" id="cd00610">
    <property type="entry name" value="OAT_like"/>
    <property type="match status" value="1"/>
</dbReference>
<dbReference type="InterPro" id="IPR015424">
    <property type="entry name" value="PyrdxlP-dep_Trfase"/>
</dbReference>
<keyword evidence="5" id="KW-0963">Cytoplasm</keyword>
<proteinExistence type="inferred from homology"/>
<comment type="caution">
    <text evidence="11">The sequence shown here is derived from an EMBL/GenBank/DDBJ whole genome shotgun (WGS) entry which is preliminary data.</text>
</comment>
<comment type="subcellular location">
    <subcellularLocation>
        <location evidence="2">Cytoplasm</location>
    </subcellularLocation>
</comment>
<dbReference type="PANTHER" id="PTHR42684:SF17">
    <property type="entry name" value="ADENOSYLMETHIONINE-8-AMINO-7-OXONONANOATE AMINOTRANSFERASE"/>
    <property type="match status" value="1"/>
</dbReference>
<dbReference type="AlphaFoldDB" id="A0A0W8FUH2"/>
<dbReference type="GO" id="GO:0004015">
    <property type="term" value="F:adenosylmethionine-8-amino-7-oxononanoate transaminase activity"/>
    <property type="evidence" value="ECO:0007669"/>
    <property type="project" value="UniProtKB-EC"/>
</dbReference>
<dbReference type="NCBIfam" id="NF004624">
    <property type="entry name" value="PRK05964.1"/>
    <property type="match status" value="1"/>
</dbReference>
<evidence type="ECO:0000256" key="5">
    <source>
        <dbReference type="ARBA" id="ARBA00022490"/>
    </source>
</evidence>
<dbReference type="InterPro" id="IPR005814">
    <property type="entry name" value="Aminotrans_3"/>
</dbReference>
<sequence length="443" mass="49301">MTDLIQKDLTYNWHPYTQMSIQQSNPPLLIEKARGIKLYDASGRWYYDTISSWWCNIHGHLHPRIVNAVKQQLDNLDHTLFAGITHKPAIELSERLIQISPDGLQRVFYSDNGSTAVEVALKMSVQYWRNSGRPEKSKFISFDRAYHGDTVGCMSVSGESIFTQAFTPFMFSGYKIPSPYCYRCPMGHTSKDTCATACIKFLRDALENHADTIAAVILEPLILCAGGMLIYPAAYLAEAARLSKEYNVHMILDEVAVGFGRTGTMFACEQAGVCPDFLCLSKGLTSGMLPLAATLTTQNIFNAFLGPQGSEKTFYHGHTYTANPIGCSAALASLDIFAEEGTLSHVQEISQELRKGIDMFNDHPLIGDIRTIGTVAAFELVKNKKTKEPLPGHDNVIRKIYSRGLENNVMLRPIGNVIYLFLPLITTLEELNDIISKTHVSMI</sequence>
<dbReference type="PIRSF" id="PIRSF000521">
    <property type="entry name" value="Transaminase_4ab_Lys_Orn"/>
    <property type="match status" value="1"/>
</dbReference>
<evidence type="ECO:0000256" key="4">
    <source>
        <dbReference type="ARBA" id="ARBA00011738"/>
    </source>
</evidence>
<evidence type="ECO:0000256" key="8">
    <source>
        <dbReference type="ARBA" id="ARBA00022691"/>
    </source>
</evidence>
<keyword evidence="10" id="KW-0663">Pyridoxal phosphate</keyword>
<evidence type="ECO:0000256" key="9">
    <source>
        <dbReference type="ARBA" id="ARBA00022756"/>
    </source>
</evidence>
<dbReference type="InterPro" id="IPR049704">
    <property type="entry name" value="Aminotrans_3_PPA_site"/>
</dbReference>
<evidence type="ECO:0000256" key="7">
    <source>
        <dbReference type="ARBA" id="ARBA00022679"/>
    </source>
</evidence>
<dbReference type="EC" id="2.6.1.62" evidence="11"/>
<dbReference type="PANTHER" id="PTHR42684">
    <property type="entry name" value="ADENOSYLMETHIONINE-8-AMINO-7-OXONONANOATE AMINOTRANSFERASE"/>
    <property type="match status" value="1"/>
</dbReference>
<dbReference type="GO" id="GO:0009102">
    <property type="term" value="P:biotin biosynthetic process"/>
    <property type="evidence" value="ECO:0007669"/>
    <property type="project" value="UniProtKB-UniPathway"/>
</dbReference>
<dbReference type="FunFam" id="3.40.640.10:FF:000078">
    <property type="entry name" value="Adenosylmethionine-8-amino-7-oxononanoate aminotransferase"/>
    <property type="match status" value="1"/>
</dbReference>